<gene>
    <name evidence="2" type="ORF">MNBD_GAMMA10-60</name>
</gene>
<protein>
    <recommendedName>
        <fullName evidence="3">AraC family transcriptional regulator</fullName>
    </recommendedName>
</protein>
<evidence type="ECO:0008006" key="3">
    <source>
        <dbReference type="Google" id="ProtNLM"/>
    </source>
</evidence>
<keyword evidence="1" id="KW-0175">Coiled coil</keyword>
<accession>A0A3B0Y201</accession>
<dbReference type="EMBL" id="UOFJ01000558">
    <property type="protein sequence ID" value="VAW70910.1"/>
    <property type="molecule type" value="Genomic_DNA"/>
</dbReference>
<sequence>MRRLAAAFIVFLQLIACSVLAENVSKEQIKGLDEQVQDIKKDVIDLTADLLQLEERLLYPSNSQFALFVSLDVGEADSEDDKEGLRLDSIQIKLENKVLIHHLYTFRELEAMRKGGVQKIYTGNIKTGEHELVISYAAKAASGGEMKRSTRYTLKKDVGPKFVEIKIGGEDSGEQGMVFKDW</sequence>
<feature type="coiled-coil region" evidence="1">
    <location>
        <begin position="29"/>
        <end position="56"/>
    </location>
</feature>
<organism evidence="2">
    <name type="scientific">hydrothermal vent metagenome</name>
    <dbReference type="NCBI Taxonomy" id="652676"/>
    <lineage>
        <taxon>unclassified sequences</taxon>
        <taxon>metagenomes</taxon>
        <taxon>ecological metagenomes</taxon>
    </lineage>
</organism>
<name>A0A3B0Y201_9ZZZZ</name>
<evidence type="ECO:0000256" key="1">
    <source>
        <dbReference type="SAM" id="Coils"/>
    </source>
</evidence>
<evidence type="ECO:0000313" key="2">
    <source>
        <dbReference type="EMBL" id="VAW70910.1"/>
    </source>
</evidence>
<reference evidence="2" key="1">
    <citation type="submission" date="2018-06" db="EMBL/GenBank/DDBJ databases">
        <authorList>
            <person name="Zhirakovskaya E."/>
        </authorList>
    </citation>
    <scope>NUCLEOTIDE SEQUENCE</scope>
</reference>
<dbReference type="AlphaFoldDB" id="A0A3B0Y201"/>
<proteinExistence type="predicted"/>